<evidence type="ECO:0000313" key="2">
    <source>
        <dbReference type="EMBL" id="MPM71511.1"/>
    </source>
</evidence>
<comment type="caution">
    <text evidence="2">The sequence shown here is derived from an EMBL/GenBank/DDBJ whole genome shotgun (WGS) entry which is preliminary data.</text>
</comment>
<name>A0A645C3H8_9ZZZZ</name>
<sequence length="118" mass="12722">MGTAQLPDQGHQAGDGARVDAAQQGAEGVFPGGGSRRGRIIPRRSIVSRRGIIPRRGGLIAALCLPRLSGRGGSVSPANGLCKLHNLRHAVGVRQDRVQFFLKFRHAVRPFSVYFWVA</sequence>
<dbReference type="AlphaFoldDB" id="A0A645C3H8"/>
<evidence type="ECO:0000256" key="1">
    <source>
        <dbReference type="SAM" id="MobiDB-lite"/>
    </source>
</evidence>
<protein>
    <submittedName>
        <fullName evidence="2">Uncharacterized protein</fullName>
    </submittedName>
</protein>
<organism evidence="2">
    <name type="scientific">bioreactor metagenome</name>
    <dbReference type="NCBI Taxonomy" id="1076179"/>
    <lineage>
        <taxon>unclassified sequences</taxon>
        <taxon>metagenomes</taxon>
        <taxon>ecological metagenomes</taxon>
    </lineage>
</organism>
<dbReference type="EMBL" id="VSSQ01024162">
    <property type="protein sequence ID" value="MPM71511.1"/>
    <property type="molecule type" value="Genomic_DNA"/>
</dbReference>
<feature type="region of interest" description="Disordered" evidence="1">
    <location>
        <begin position="1"/>
        <end position="36"/>
    </location>
</feature>
<proteinExistence type="predicted"/>
<gene>
    <name evidence="2" type="ORF">SDC9_118476</name>
</gene>
<reference evidence="2" key="1">
    <citation type="submission" date="2019-08" db="EMBL/GenBank/DDBJ databases">
        <authorList>
            <person name="Kucharzyk K."/>
            <person name="Murdoch R.W."/>
            <person name="Higgins S."/>
            <person name="Loffler F."/>
        </authorList>
    </citation>
    <scope>NUCLEOTIDE SEQUENCE</scope>
</reference>
<accession>A0A645C3H8</accession>